<reference evidence="1" key="1">
    <citation type="journal article" date="2014" name="Nat. Genet.">
        <title>Genome and transcriptome of the porcine whipworm Trichuris suis.</title>
        <authorList>
            <person name="Jex A.R."/>
            <person name="Nejsum P."/>
            <person name="Schwarz E.M."/>
            <person name="Hu L."/>
            <person name="Young N.D."/>
            <person name="Hall R.S."/>
            <person name="Korhonen P.K."/>
            <person name="Liao S."/>
            <person name="Thamsborg S."/>
            <person name="Xia J."/>
            <person name="Xu P."/>
            <person name="Wang S."/>
            <person name="Scheerlinck J.P."/>
            <person name="Hofmann A."/>
            <person name="Sternberg P.W."/>
            <person name="Wang J."/>
            <person name="Gasser R.B."/>
        </authorList>
    </citation>
    <scope>NUCLEOTIDE SEQUENCE [LARGE SCALE GENOMIC DNA]</scope>
    <source>
        <strain evidence="1">DCEP-RM93F</strain>
    </source>
</reference>
<sequence>MQIRRPPESTLDSLNDSLFDISRKELHFQFGRFSESEDKTFGSSVPFPVVWSRIDPLHNSGSQEDAATMLWLLARLHRDNRGKGGNCGVLVLSQKEPTRE</sequence>
<gene>
    <name evidence="1" type="ORF">M514_15216</name>
</gene>
<name>A0A085NTL6_9BILA</name>
<evidence type="ECO:0000313" key="1">
    <source>
        <dbReference type="EMBL" id="KFD72812.1"/>
    </source>
</evidence>
<dbReference type="EMBL" id="KL367476">
    <property type="protein sequence ID" value="KFD72812.1"/>
    <property type="molecule type" value="Genomic_DNA"/>
</dbReference>
<protein>
    <submittedName>
        <fullName evidence="1">Uncharacterized protein</fullName>
    </submittedName>
</protein>
<dbReference type="Proteomes" id="UP000030758">
    <property type="component" value="Unassembled WGS sequence"/>
</dbReference>
<organism evidence="1">
    <name type="scientific">Trichuris suis</name>
    <name type="common">pig whipworm</name>
    <dbReference type="NCBI Taxonomy" id="68888"/>
    <lineage>
        <taxon>Eukaryota</taxon>
        <taxon>Metazoa</taxon>
        <taxon>Ecdysozoa</taxon>
        <taxon>Nematoda</taxon>
        <taxon>Enoplea</taxon>
        <taxon>Dorylaimia</taxon>
        <taxon>Trichinellida</taxon>
        <taxon>Trichuridae</taxon>
        <taxon>Trichuris</taxon>
    </lineage>
</organism>
<dbReference type="AlphaFoldDB" id="A0A085NTL6"/>
<accession>A0A085NTL6</accession>
<proteinExistence type="predicted"/>